<dbReference type="RefSeq" id="WP_121155161.1">
    <property type="nucleotide sequence ID" value="NZ_RBKT01000001.1"/>
</dbReference>
<comment type="caution">
    <text evidence="6">The sequence shown here is derived from an EMBL/GenBank/DDBJ whole genome shotgun (WGS) entry which is preliminary data.</text>
</comment>
<dbReference type="Gene3D" id="1.10.357.10">
    <property type="entry name" value="Tetracycline Repressor, domain 2"/>
    <property type="match status" value="1"/>
</dbReference>
<dbReference type="Pfam" id="PF00440">
    <property type="entry name" value="TetR_N"/>
    <property type="match status" value="1"/>
</dbReference>
<evidence type="ECO:0000256" key="1">
    <source>
        <dbReference type="ARBA" id="ARBA00023015"/>
    </source>
</evidence>
<dbReference type="InterPro" id="IPR036271">
    <property type="entry name" value="Tet_transcr_reg_TetR-rel_C_sf"/>
</dbReference>
<evidence type="ECO:0000256" key="2">
    <source>
        <dbReference type="ARBA" id="ARBA00023125"/>
    </source>
</evidence>
<sequence>MSELSEPRTRRRRADAERSIAVTLDAAINLLGKRPEASMEEIAAEAGVARQTVYAHFASRDALLRAIVDRITAEVVAALDAVDLETGSAADALGRWADASWTLLYRYPILLTPAMASANPQEDHERHLPITDRLDSLVRRGQRSGEFHRDTPAAWLVAAIISLGHTAGQQVQAGLMSIRDAGTAFRESARRICTRDIDPYGPADAGRAVADGSDD</sequence>
<reference evidence="6 7" key="1">
    <citation type="submission" date="2018-10" db="EMBL/GenBank/DDBJ databases">
        <title>Sequencing the genomes of 1000 actinobacteria strains.</title>
        <authorList>
            <person name="Klenk H.-P."/>
        </authorList>
    </citation>
    <scope>NUCLEOTIDE SEQUENCE [LARGE SCALE GENOMIC DNA]</scope>
    <source>
        <strain evidence="6 7">DSM 45175</strain>
    </source>
</reference>
<dbReference type="OrthoDB" id="3869819at2"/>
<gene>
    <name evidence="6" type="ORF">BDK92_1093</name>
</gene>
<dbReference type="EMBL" id="RBKT01000001">
    <property type="protein sequence ID" value="RKR86825.1"/>
    <property type="molecule type" value="Genomic_DNA"/>
</dbReference>
<accession>A0A495JD28</accession>
<proteinExistence type="predicted"/>
<dbReference type="PANTHER" id="PTHR30055:SF234">
    <property type="entry name" value="HTH-TYPE TRANSCRIPTIONAL REGULATOR BETI"/>
    <property type="match status" value="1"/>
</dbReference>
<name>A0A495JD28_9ACTN</name>
<evidence type="ECO:0000259" key="5">
    <source>
        <dbReference type="PROSITE" id="PS50977"/>
    </source>
</evidence>
<dbReference type="InterPro" id="IPR050109">
    <property type="entry name" value="HTH-type_TetR-like_transc_reg"/>
</dbReference>
<dbReference type="PANTHER" id="PTHR30055">
    <property type="entry name" value="HTH-TYPE TRANSCRIPTIONAL REGULATOR RUTR"/>
    <property type="match status" value="1"/>
</dbReference>
<feature type="DNA-binding region" description="H-T-H motif" evidence="4">
    <location>
        <begin position="38"/>
        <end position="57"/>
    </location>
</feature>
<dbReference type="PROSITE" id="PS50977">
    <property type="entry name" value="HTH_TETR_2"/>
    <property type="match status" value="1"/>
</dbReference>
<dbReference type="InterPro" id="IPR009057">
    <property type="entry name" value="Homeodomain-like_sf"/>
</dbReference>
<dbReference type="Proteomes" id="UP000277671">
    <property type="component" value="Unassembled WGS sequence"/>
</dbReference>
<evidence type="ECO:0000256" key="4">
    <source>
        <dbReference type="PROSITE-ProRule" id="PRU00335"/>
    </source>
</evidence>
<dbReference type="GO" id="GO:0000976">
    <property type="term" value="F:transcription cis-regulatory region binding"/>
    <property type="evidence" value="ECO:0007669"/>
    <property type="project" value="TreeGrafter"/>
</dbReference>
<keyword evidence="7" id="KW-1185">Reference proteome</keyword>
<keyword evidence="3" id="KW-0804">Transcription</keyword>
<keyword evidence="2 4" id="KW-0238">DNA-binding</keyword>
<dbReference type="InterPro" id="IPR001647">
    <property type="entry name" value="HTH_TetR"/>
</dbReference>
<evidence type="ECO:0000313" key="6">
    <source>
        <dbReference type="EMBL" id="RKR86825.1"/>
    </source>
</evidence>
<dbReference type="AlphaFoldDB" id="A0A495JD28"/>
<dbReference type="GO" id="GO:0003700">
    <property type="term" value="F:DNA-binding transcription factor activity"/>
    <property type="evidence" value="ECO:0007669"/>
    <property type="project" value="TreeGrafter"/>
</dbReference>
<evidence type="ECO:0000256" key="3">
    <source>
        <dbReference type="ARBA" id="ARBA00023163"/>
    </source>
</evidence>
<evidence type="ECO:0000313" key="7">
    <source>
        <dbReference type="Proteomes" id="UP000277671"/>
    </source>
</evidence>
<dbReference type="SUPFAM" id="SSF48498">
    <property type="entry name" value="Tetracyclin repressor-like, C-terminal domain"/>
    <property type="match status" value="1"/>
</dbReference>
<keyword evidence="1" id="KW-0805">Transcription regulation</keyword>
<organism evidence="6 7">
    <name type="scientific">Micromonospora pisi</name>
    <dbReference type="NCBI Taxonomy" id="589240"/>
    <lineage>
        <taxon>Bacteria</taxon>
        <taxon>Bacillati</taxon>
        <taxon>Actinomycetota</taxon>
        <taxon>Actinomycetes</taxon>
        <taxon>Micromonosporales</taxon>
        <taxon>Micromonosporaceae</taxon>
        <taxon>Micromonospora</taxon>
    </lineage>
</organism>
<feature type="domain" description="HTH tetR-type" evidence="5">
    <location>
        <begin position="17"/>
        <end position="75"/>
    </location>
</feature>
<protein>
    <submittedName>
        <fullName evidence="6">TetR family transcriptional regulator</fullName>
    </submittedName>
</protein>
<dbReference type="SUPFAM" id="SSF46689">
    <property type="entry name" value="Homeodomain-like"/>
    <property type="match status" value="1"/>
</dbReference>